<comment type="caution">
    <text evidence="2">The sequence shown here is derived from an EMBL/GenBank/DDBJ whole genome shotgun (WGS) entry which is preliminary data.</text>
</comment>
<accession>A0A7W9ATP9</accession>
<reference evidence="2 3" key="1">
    <citation type="submission" date="2020-08" db="EMBL/GenBank/DDBJ databases">
        <title>Genomic Encyclopedia of Type Strains, Phase IV (KMG-IV): sequencing the most valuable type-strain genomes for metagenomic binning, comparative biology and taxonomic classification.</title>
        <authorList>
            <person name="Goeker M."/>
        </authorList>
    </citation>
    <scope>NUCLEOTIDE SEQUENCE [LARGE SCALE GENOMIC DNA]</scope>
    <source>
        <strain evidence="2 3">DSM 26944</strain>
    </source>
</reference>
<name>A0A7W9ATP9_9HYPH</name>
<dbReference type="AlphaFoldDB" id="A0A7W9ATP9"/>
<gene>
    <name evidence="2" type="ORF">FHS76_000089</name>
</gene>
<dbReference type="EMBL" id="JACIJG010000001">
    <property type="protein sequence ID" value="MBB5700251.1"/>
    <property type="molecule type" value="Genomic_DNA"/>
</dbReference>
<evidence type="ECO:0000313" key="2">
    <source>
        <dbReference type="EMBL" id="MBB5700251.1"/>
    </source>
</evidence>
<feature type="region of interest" description="Disordered" evidence="1">
    <location>
        <begin position="1"/>
        <end position="20"/>
    </location>
</feature>
<evidence type="ECO:0000313" key="3">
    <source>
        <dbReference type="Proteomes" id="UP000555546"/>
    </source>
</evidence>
<sequence>MGSEKRSGAKGGAGRSLAGTQGIFRTGRGFVRRAGIFRHVVRGSIIYIFNMLGLQKIGRFITQH</sequence>
<evidence type="ECO:0000256" key="1">
    <source>
        <dbReference type="SAM" id="MobiDB-lite"/>
    </source>
</evidence>
<proteinExistence type="predicted"/>
<protein>
    <submittedName>
        <fullName evidence="2">Uncharacterized protein</fullName>
    </submittedName>
</protein>
<keyword evidence="3" id="KW-1185">Reference proteome</keyword>
<organism evidence="2 3">
    <name type="scientific">Brucella daejeonensis</name>
    <dbReference type="NCBI Taxonomy" id="659015"/>
    <lineage>
        <taxon>Bacteria</taxon>
        <taxon>Pseudomonadati</taxon>
        <taxon>Pseudomonadota</taxon>
        <taxon>Alphaproteobacteria</taxon>
        <taxon>Hyphomicrobiales</taxon>
        <taxon>Brucellaceae</taxon>
        <taxon>Brucella/Ochrobactrum group</taxon>
        <taxon>Brucella</taxon>
    </lineage>
</organism>
<dbReference type="Proteomes" id="UP000555546">
    <property type="component" value="Unassembled WGS sequence"/>
</dbReference>